<organism evidence="7 8">
    <name type="scientific">Actinacidiphila reveromycinica</name>
    <dbReference type="NCBI Taxonomy" id="659352"/>
    <lineage>
        <taxon>Bacteria</taxon>
        <taxon>Bacillati</taxon>
        <taxon>Actinomycetota</taxon>
        <taxon>Actinomycetes</taxon>
        <taxon>Kitasatosporales</taxon>
        <taxon>Streptomycetaceae</taxon>
        <taxon>Actinacidiphila</taxon>
    </lineage>
</organism>
<dbReference type="InterPro" id="IPR045087">
    <property type="entry name" value="Cu-oxidase_fam"/>
</dbReference>
<feature type="signal peptide" evidence="4">
    <location>
        <begin position="1"/>
        <end position="40"/>
    </location>
</feature>
<evidence type="ECO:0000313" key="8">
    <source>
        <dbReference type="Proteomes" id="UP000595703"/>
    </source>
</evidence>
<dbReference type="InterPro" id="IPR002355">
    <property type="entry name" value="Cu_oxidase_Cu_BS"/>
</dbReference>
<evidence type="ECO:0008006" key="9">
    <source>
        <dbReference type="Google" id="ProtNLM"/>
    </source>
</evidence>
<evidence type="ECO:0000256" key="1">
    <source>
        <dbReference type="ARBA" id="ARBA00022723"/>
    </source>
</evidence>
<protein>
    <recommendedName>
        <fullName evidence="9">Multicopper oxidase</fullName>
    </recommendedName>
</protein>
<evidence type="ECO:0000256" key="2">
    <source>
        <dbReference type="ARBA" id="ARBA00023002"/>
    </source>
</evidence>
<dbReference type="Proteomes" id="UP000595703">
    <property type="component" value="Chromosome"/>
</dbReference>
<dbReference type="GO" id="GO:0016491">
    <property type="term" value="F:oxidoreductase activity"/>
    <property type="evidence" value="ECO:0007669"/>
    <property type="project" value="UniProtKB-KW"/>
</dbReference>
<dbReference type="RefSeq" id="WP_202233828.1">
    <property type="nucleotide sequence ID" value="NZ_AP018365.1"/>
</dbReference>
<dbReference type="InterPro" id="IPR006311">
    <property type="entry name" value="TAT_signal"/>
</dbReference>
<dbReference type="KEGG" id="arev:RVR_3345"/>
<dbReference type="PROSITE" id="PS00080">
    <property type="entry name" value="MULTICOPPER_OXIDASE2"/>
    <property type="match status" value="1"/>
</dbReference>
<feature type="chain" id="PRO_5032894693" description="Multicopper oxidase" evidence="4">
    <location>
        <begin position="41"/>
        <end position="394"/>
    </location>
</feature>
<dbReference type="Gene3D" id="2.60.40.420">
    <property type="entry name" value="Cupredoxins - blue copper proteins"/>
    <property type="match status" value="2"/>
</dbReference>
<dbReference type="EMBL" id="AP018365">
    <property type="protein sequence ID" value="BBA97548.1"/>
    <property type="molecule type" value="Genomic_DNA"/>
</dbReference>
<feature type="domain" description="Plastocyanin-like" evidence="6">
    <location>
        <begin position="121"/>
        <end position="215"/>
    </location>
</feature>
<dbReference type="InterPro" id="IPR011707">
    <property type="entry name" value="Cu-oxidase-like_N"/>
</dbReference>
<evidence type="ECO:0000313" key="7">
    <source>
        <dbReference type="EMBL" id="BBA97548.1"/>
    </source>
</evidence>
<evidence type="ECO:0000256" key="3">
    <source>
        <dbReference type="SAM" id="MobiDB-lite"/>
    </source>
</evidence>
<name>A0A7U3URW2_9ACTN</name>
<feature type="region of interest" description="Disordered" evidence="3">
    <location>
        <begin position="209"/>
        <end position="249"/>
    </location>
</feature>
<accession>A0A7U3URW2</accession>
<reference evidence="7 8" key="2">
    <citation type="journal article" date="2011" name="J. Antibiot.">
        <title>Furaquinocins I and J: novel polyketide isoprenoid hybrid compounds from Streptomyces reveromyceticus SN-593.</title>
        <authorList>
            <person name="Panthee S."/>
            <person name="Takahashi S."/>
            <person name="Takagi H."/>
            <person name="Nogawa T."/>
            <person name="Oowada E."/>
            <person name="Uramoto M."/>
            <person name="Osada H."/>
        </authorList>
    </citation>
    <scope>NUCLEOTIDE SEQUENCE [LARGE SCALE GENOMIC DNA]</scope>
    <source>
        <strain evidence="7 8">SN-593</strain>
    </source>
</reference>
<dbReference type="PROSITE" id="PS51318">
    <property type="entry name" value="TAT"/>
    <property type="match status" value="1"/>
</dbReference>
<dbReference type="InterPro" id="IPR008972">
    <property type="entry name" value="Cupredoxin"/>
</dbReference>
<keyword evidence="2" id="KW-0560">Oxidoreductase</keyword>
<reference evidence="7 8" key="3">
    <citation type="journal article" date="2011" name="Nat. Chem. Biol.">
        <title>Reveromycin A biosynthesis uses RevG and RevJ for stereospecific spiroacetal formation.</title>
        <authorList>
            <person name="Takahashi S."/>
            <person name="Toyoda A."/>
            <person name="Sekiyama Y."/>
            <person name="Takagi H."/>
            <person name="Nogawa T."/>
            <person name="Uramoto M."/>
            <person name="Suzuki R."/>
            <person name="Koshino H."/>
            <person name="Kumano T."/>
            <person name="Panthee S."/>
            <person name="Dairi T."/>
            <person name="Ishikawa J."/>
            <person name="Ikeda H."/>
            <person name="Sakaki Y."/>
            <person name="Osada H."/>
        </authorList>
    </citation>
    <scope>NUCLEOTIDE SEQUENCE [LARGE SCALE GENOMIC DNA]</scope>
    <source>
        <strain evidence="7 8">SN-593</strain>
    </source>
</reference>
<feature type="domain" description="Plastocyanin-like" evidence="5">
    <location>
        <begin position="299"/>
        <end position="393"/>
    </location>
</feature>
<dbReference type="GO" id="GO:0005507">
    <property type="term" value="F:copper ion binding"/>
    <property type="evidence" value="ECO:0007669"/>
    <property type="project" value="InterPro"/>
</dbReference>
<dbReference type="Pfam" id="PF07732">
    <property type="entry name" value="Cu-oxidase_3"/>
    <property type="match status" value="1"/>
</dbReference>
<evidence type="ECO:0000256" key="4">
    <source>
        <dbReference type="SAM" id="SignalP"/>
    </source>
</evidence>
<gene>
    <name evidence="7" type="ORF">RVR_3345</name>
</gene>
<keyword evidence="4" id="KW-0732">Signal</keyword>
<keyword evidence="8" id="KW-1185">Reference proteome</keyword>
<reference evidence="7 8" key="4">
    <citation type="journal article" date="2020" name="Sci. Rep.">
        <title>beta-carboline chemical signals induce reveromycin production through a LuxR family regulator in Streptomyces sp. SN-593.</title>
        <authorList>
            <person name="Panthee S."/>
            <person name="Kito N."/>
            <person name="Hayashi T."/>
            <person name="Shimizu T."/>
            <person name="Ishikawa J."/>
            <person name="Hamamoto H."/>
            <person name="Osada H."/>
            <person name="Takahashi S."/>
        </authorList>
    </citation>
    <scope>NUCLEOTIDE SEQUENCE [LARGE SCALE GENOMIC DNA]</scope>
    <source>
        <strain evidence="7 8">SN-593</strain>
    </source>
</reference>
<dbReference type="InterPro" id="IPR011706">
    <property type="entry name" value="Cu-oxidase_C"/>
</dbReference>
<dbReference type="SUPFAM" id="SSF49503">
    <property type="entry name" value="Cupredoxins"/>
    <property type="match status" value="2"/>
</dbReference>
<dbReference type="Pfam" id="PF07731">
    <property type="entry name" value="Cu-oxidase_2"/>
    <property type="match status" value="1"/>
</dbReference>
<dbReference type="PANTHER" id="PTHR11709:SF486">
    <property type="entry name" value="MULTICOPPER OXIDASE"/>
    <property type="match status" value="1"/>
</dbReference>
<evidence type="ECO:0000259" key="6">
    <source>
        <dbReference type="Pfam" id="PF07732"/>
    </source>
</evidence>
<dbReference type="AlphaFoldDB" id="A0A7U3URW2"/>
<reference evidence="7 8" key="1">
    <citation type="journal article" date="2010" name="J. Bacteriol.">
        <title>Biochemical characterization of a novel indole prenyltransferase from Streptomyces sp. SN-593.</title>
        <authorList>
            <person name="Takahashi S."/>
            <person name="Takagi H."/>
            <person name="Toyoda A."/>
            <person name="Uramoto M."/>
            <person name="Nogawa T."/>
            <person name="Ueki M."/>
            <person name="Sakaki Y."/>
            <person name="Osada H."/>
        </authorList>
    </citation>
    <scope>NUCLEOTIDE SEQUENCE [LARGE SCALE GENOMIC DNA]</scope>
    <source>
        <strain evidence="7 8">SN-593</strain>
    </source>
</reference>
<dbReference type="PANTHER" id="PTHR11709">
    <property type="entry name" value="MULTI-COPPER OXIDASE"/>
    <property type="match status" value="1"/>
</dbReference>
<proteinExistence type="predicted"/>
<keyword evidence="1" id="KW-0479">Metal-binding</keyword>
<evidence type="ECO:0000259" key="5">
    <source>
        <dbReference type="Pfam" id="PF07731"/>
    </source>
</evidence>
<sequence>MSPEPVREPRRGSGRRNLLRALTGGSAAAALALAGPPAEAAAAGGADADPFAADAFRAVGGGRVREYWIQADSFAHNAVPNGRDGMTGMTFTAERTTFQAIGYRAYTPNWEQPLPADPGPQGIGPNSGIPGPVLRAEVGDVLKVHFRNNDTHYKWPHSMHPHGVRYTPSNDGAWMADSPDTPGTAVPYGETYTYTWTCVPSSVGSWPYHDHAAPQTPPKPATASDGSVPAPSPSPSMPDSMDSRAFGGDGPVMEIGAELGLFGMIAVTDARTPEVDREFVLFFHDLSASDATSLQQDLSLCNGGAFVGNAPTFTARSGERIRWRVATLGNSFHVFHIHGHRWLRPTGWTDSEVLGPATTLTVEYREDNPGDWLYHCHVAAHMMHGMSGVYRVTR</sequence>